<dbReference type="STRING" id="1036808.A0A0C2ZJ99"/>
<reference evidence="2" key="2">
    <citation type="submission" date="2015-01" db="EMBL/GenBank/DDBJ databases">
        <title>Evolutionary Origins and Diversification of the Mycorrhizal Mutualists.</title>
        <authorList>
            <consortium name="DOE Joint Genome Institute"/>
            <consortium name="Mycorrhizal Genomics Consortium"/>
            <person name="Kohler A."/>
            <person name="Kuo A."/>
            <person name="Nagy L.G."/>
            <person name="Floudas D."/>
            <person name="Copeland A."/>
            <person name="Barry K.W."/>
            <person name="Cichocki N."/>
            <person name="Veneault-Fourrey C."/>
            <person name="LaButti K."/>
            <person name="Lindquist E.A."/>
            <person name="Lipzen A."/>
            <person name="Lundell T."/>
            <person name="Morin E."/>
            <person name="Murat C."/>
            <person name="Riley R."/>
            <person name="Ohm R."/>
            <person name="Sun H."/>
            <person name="Tunlid A."/>
            <person name="Henrissat B."/>
            <person name="Grigoriev I.V."/>
            <person name="Hibbett D.S."/>
            <person name="Martin F."/>
        </authorList>
    </citation>
    <scope>NUCLEOTIDE SEQUENCE [LARGE SCALE GENOMIC DNA]</scope>
    <source>
        <strain evidence="2">Foug A</strain>
    </source>
</reference>
<dbReference type="InParanoid" id="A0A0C2ZJ99"/>
<keyword evidence="2" id="KW-1185">Reference proteome</keyword>
<evidence type="ECO:0000313" key="1">
    <source>
        <dbReference type="EMBL" id="KIM61658.1"/>
    </source>
</evidence>
<dbReference type="HOGENOM" id="CLU_078038_0_0_1"/>
<protein>
    <submittedName>
        <fullName evidence="1">Uncharacterized protein</fullName>
    </submittedName>
</protein>
<proteinExistence type="predicted"/>
<organism evidence="1 2">
    <name type="scientific">Scleroderma citrinum Foug A</name>
    <dbReference type="NCBI Taxonomy" id="1036808"/>
    <lineage>
        <taxon>Eukaryota</taxon>
        <taxon>Fungi</taxon>
        <taxon>Dikarya</taxon>
        <taxon>Basidiomycota</taxon>
        <taxon>Agaricomycotina</taxon>
        <taxon>Agaricomycetes</taxon>
        <taxon>Agaricomycetidae</taxon>
        <taxon>Boletales</taxon>
        <taxon>Sclerodermatineae</taxon>
        <taxon>Sclerodermataceae</taxon>
        <taxon>Scleroderma</taxon>
    </lineage>
</organism>
<reference evidence="1 2" key="1">
    <citation type="submission" date="2014-04" db="EMBL/GenBank/DDBJ databases">
        <authorList>
            <consortium name="DOE Joint Genome Institute"/>
            <person name="Kuo A."/>
            <person name="Kohler A."/>
            <person name="Nagy L.G."/>
            <person name="Floudas D."/>
            <person name="Copeland A."/>
            <person name="Barry K.W."/>
            <person name="Cichocki N."/>
            <person name="Veneault-Fourrey C."/>
            <person name="LaButti K."/>
            <person name="Lindquist E.A."/>
            <person name="Lipzen A."/>
            <person name="Lundell T."/>
            <person name="Morin E."/>
            <person name="Murat C."/>
            <person name="Sun H."/>
            <person name="Tunlid A."/>
            <person name="Henrissat B."/>
            <person name="Grigoriev I.V."/>
            <person name="Hibbett D.S."/>
            <person name="Martin F."/>
            <person name="Nordberg H.P."/>
            <person name="Cantor M.N."/>
            <person name="Hua S.X."/>
        </authorList>
    </citation>
    <scope>NUCLEOTIDE SEQUENCE [LARGE SCALE GENOMIC DNA]</scope>
    <source>
        <strain evidence="1 2">Foug A</strain>
    </source>
</reference>
<dbReference type="AlphaFoldDB" id="A0A0C2ZJ99"/>
<sequence length="286" mass="31874">MANLIRSAKSGSDWSKNELLAFNIRVASVNATTFFGDSALPPPSVSPTILNNLNVPDVPLAKTDRLFFRYLRAVEHAGAEEATYVVDFAAFILRMMGYDDEDRSIYTKKEISFVMAGQRVDANTDVCVMNDLDCLLPIQQDRRFESAADDPEPQLIANAIAAFYQNNYRRRHVGLPTLPNKLIPGITMVGTAPIFYRIPVTEALVDSLITASFPAETVVLKFVPPVPDVQRYVSDGMRPLENRRVILQCFEAFKAGIVRLFLCLNTPHSCIVAELSHAKHLNKVVE</sequence>
<name>A0A0C2ZJ99_9AGAM</name>
<evidence type="ECO:0000313" key="2">
    <source>
        <dbReference type="Proteomes" id="UP000053989"/>
    </source>
</evidence>
<gene>
    <name evidence="1" type="ORF">SCLCIDRAFT_25631</name>
</gene>
<dbReference type="EMBL" id="KN822049">
    <property type="protein sequence ID" value="KIM61658.1"/>
    <property type="molecule type" value="Genomic_DNA"/>
</dbReference>
<accession>A0A0C2ZJ99</accession>
<dbReference type="OrthoDB" id="3258141at2759"/>
<dbReference type="Proteomes" id="UP000053989">
    <property type="component" value="Unassembled WGS sequence"/>
</dbReference>